<evidence type="ECO:0000256" key="3">
    <source>
        <dbReference type="ARBA" id="ARBA00022692"/>
    </source>
</evidence>
<keyword evidence="2" id="KW-1003">Cell membrane</keyword>
<dbReference type="PANTHER" id="PTHR32196">
    <property type="entry name" value="ABC TRANSPORTER PERMEASE PROTEIN YPHD-RELATED-RELATED"/>
    <property type="match status" value="1"/>
</dbReference>
<keyword evidence="4 6" id="KW-1133">Transmembrane helix</keyword>
<keyword evidence="3 6" id="KW-0812">Transmembrane</keyword>
<evidence type="ECO:0000256" key="5">
    <source>
        <dbReference type="ARBA" id="ARBA00023136"/>
    </source>
</evidence>
<feature type="transmembrane region" description="Helical" evidence="6">
    <location>
        <begin position="12"/>
        <end position="32"/>
    </location>
</feature>
<dbReference type="EMBL" id="JAOQKE010000019">
    <property type="protein sequence ID" value="MCU6726156.1"/>
    <property type="molecule type" value="Genomic_DNA"/>
</dbReference>
<accession>A0ABT2SPD1</accession>
<evidence type="ECO:0000256" key="4">
    <source>
        <dbReference type="ARBA" id="ARBA00022989"/>
    </source>
</evidence>
<protein>
    <submittedName>
        <fullName evidence="7">ABC transporter permease</fullName>
    </submittedName>
</protein>
<dbReference type="Pfam" id="PF02653">
    <property type="entry name" value="BPD_transp_2"/>
    <property type="match status" value="1"/>
</dbReference>
<evidence type="ECO:0000256" key="1">
    <source>
        <dbReference type="ARBA" id="ARBA00004651"/>
    </source>
</evidence>
<evidence type="ECO:0000313" key="7">
    <source>
        <dbReference type="EMBL" id="MCU6726156.1"/>
    </source>
</evidence>
<name>A0ABT2SPD1_9FIRM</name>
<comment type="caution">
    <text evidence="7">The sequence shown here is derived from an EMBL/GenBank/DDBJ whole genome shotgun (WGS) entry which is preliminary data.</text>
</comment>
<evidence type="ECO:0000256" key="2">
    <source>
        <dbReference type="ARBA" id="ARBA00022475"/>
    </source>
</evidence>
<feature type="transmembrane region" description="Helical" evidence="6">
    <location>
        <begin position="44"/>
        <end position="77"/>
    </location>
</feature>
<sequence length="316" mass="33611">MDKKSFNIKEYVSFIILFVTILFFSIFGKGFLSVSNFLNVFRQQSIICICAMGMMMVILTGGIDLSMGSVIGVVGALNAYLMVNMKMHFLVSSMICLAVAVGYGIFNGFVIAKLHVPPMVATLATMTGGRGICYVITKGVSIYGFSDKYKILGQGYLGPVPIPVIIAIAFVVIAWWILTQRPHGTYLYALGGNTEASRLCGINVEKELLVTYTLAGLFAGIAGLVLLARLGSASAALGDGYEMDIITAVVLGGVSISGGSGKLRGTVCGVLTMGLLTNGLLIMGLSDYYQMIAKCFVLLIAVAFDKNFTGTVKSKN</sequence>
<keyword evidence="5 6" id="KW-0472">Membrane</keyword>
<keyword evidence="8" id="KW-1185">Reference proteome</keyword>
<gene>
    <name evidence="7" type="ORF">OCV47_12540</name>
</gene>
<dbReference type="RefSeq" id="WP_262655429.1">
    <property type="nucleotide sequence ID" value="NZ_JAOQKE010000019.1"/>
</dbReference>
<proteinExistence type="predicted"/>
<reference evidence="7 8" key="1">
    <citation type="journal article" date="2021" name="ISME Commun">
        <title>Automated analysis of genomic sequences facilitates high-throughput and comprehensive description of bacteria.</title>
        <authorList>
            <person name="Hitch T.C.A."/>
        </authorList>
    </citation>
    <scope>NUCLEOTIDE SEQUENCE [LARGE SCALE GENOMIC DNA]</scope>
    <source>
        <strain evidence="7 8">Sanger_29</strain>
    </source>
</reference>
<feature type="transmembrane region" description="Helical" evidence="6">
    <location>
        <begin position="209"/>
        <end position="228"/>
    </location>
</feature>
<evidence type="ECO:0000256" key="6">
    <source>
        <dbReference type="SAM" id="Phobius"/>
    </source>
</evidence>
<organism evidence="7 8">
    <name type="scientific">Muricoprocola aceti</name>
    <dbReference type="NCBI Taxonomy" id="2981772"/>
    <lineage>
        <taxon>Bacteria</taxon>
        <taxon>Bacillati</taxon>
        <taxon>Bacillota</taxon>
        <taxon>Clostridia</taxon>
        <taxon>Lachnospirales</taxon>
        <taxon>Lachnospiraceae</taxon>
        <taxon>Muricoprocola</taxon>
    </lineage>
</organism>
<dbReference type="Proteomes" id="UP001652338">
    <property type="component" value="Unassembled WGS sequence"/>
</dbReference>
<dbReference type="CDD" id="cd06579">
    <property type="entry name" value="TM_PBP1_transp_AraH_like"/>
    <property type="match status" value="1"/>
</dbReference>
<evidence type="ECO:0000313" key="8">
    <source>
        <dbReference type="Proteomes" id="UP001652338"/>
    </source>
</evidence>
<dbReference type="InterPro" id="IPR001851">
    <property type="entry name" value="ABC_transp_permease"/>
</dbReference>
<feature type="transmembrane region" description="Helical" evidence="6">
    <location>
        <begin position="156"/>
        <end position="178"/>
    </location>
</feature>
<feature type="transmembrane region" description="Helical" evidence="6">
    <location>
        <begin position="263"/>
        <end position="282"/>
    </location>
</feature>
<comment type="subcellular location">
    <subcellularLocation>
        <location evidence="1">Cell membrane</location>
        <topology evidence="1">Multi-pass membrane protein</topology>
    </subcellularLocation>
</comment>
<feature type="transmembrane region" description="Helical" evidence="6">
    <location>
        <begin position="89"/>
        <end position="112"/>
    </location>
</feature>